<dbReference type="AlphaFoldDB" id="A0AAN6SXD6"/>
<feature type="non-terminal residue" evidence="3">
    <location>
        <position position="54"/>
    </location>
</feature>
<dbReference type="InterPro" id="IPR036864">
    <property type="entry name" value="Zn2-C6_fun-type_DNA-bd_sf"/>
</dbReference>
<dbReference type="GO" id="GO:0000981">
    <property type="term" value="F:DNA-binding transcription factor activity, RNA polymerase II-specific"/>
    <property type="evidence" value="ECO:0007669"/>
    <property type="project" value="InterPro"/>
</dbReference>
<dbReference type="SUPFAM" id="SSF57701">
    <property type="entry name" value="Zn2/Cys6 DNA-binding domain"/>
    <property type="match status" value="1"/>
</dbReference>
<dbReference type="InterPro" id="IPR001138">
    <property type="entry name" value="Zn2Cys6_DnaBD"/>
</dbReference>
<comment type="caution">
    <text evidence="3">The sequence shown here is derived from an EMBL/GenBank/DDBJ whole genome shotgun (WGS) entry which is preliminary data.</text>
</comment>
<accession>A0AAN6SXD6</accession>
<dbReference type="EMBL" id="MU863693">
    <property type="protein sequence ID" value="KAK4096853.1"/>
    <property type="molecule type" value="Genomic_DNA"/>
</dbReference>
<evidence type="ECO:0000313" key="4">
    <source>
        <dbReference type="Proteomes" id="UP001305647"/>
    </source>
</evidence>
<evidence type="ECO:0000256" key="1">
    <source>
        <dbReference type="ARBA" id="ARBA00023242"/>
    </source>
</evidence>
<keyword evidence="4" id="KW-1185">Reference proteome</keyword>
<sequence length="54" mass="6277">KQCWECRGRRLVCDFARPSCRKCQARGVDCPGYDDKKPLKWLQPQQVNAKGPKK</sequence>
<dbReference type="Proteomes" id="UP001305647">
    <property type="component" value="Unassembled WGS sequence"/>
</dbReference>
<dbReference type="Gene3D" id="4.10.240.10">
    <property type="entry name" value="Zn(2)-C6 fungal-type DNA-binding domain"/>
    <property type="match status" value="1"/>
</dbReference>
<protein>
    <recommendedName>
        <fullName evidence="2">Zn(2)-C6 fungal-type domain-containing protein</fullName>
    </recommendedName>
</protein>
<reference evidence="3" key="1">
    <citation type="journal article" date="2023" name="Mol. Phylogenet. Evol.">
        <title>Genome-scale phylogeny and comparative genomics of the fungal order Sordariales.</title>
        <authorList>
            <person name="Hensen N."/>
            <person name="Bonometti L."/>
            <person name="Westerberg I."/>
            <person name="Brannstrom I.O."/>
            <person name="Guillou S."/>
            <person name="Cros-Aarteil S."/>
            <person name="Calhoun S."/>
            <person name="Haridas S."/>
            <person name="Kuo A."/>
            <person name="Mondo S."/>
            <person name="Pangilinan J."/>
            <person name="Riley R."/>
            <person name="LaButti K."/>
            <person name="Andreopoulos B."/>
            <person name="Lipzen A."/>
            <person name="Chen C."/>
            <person name="Yan M."/>
            <person name="Daum C."/>
            <person name="Ng V."/>
            <person name="Clum A."/>
            <person name="Steindorff A."/>
            <person name="Ohm R.A."/>
            <person name="Martin F."/>
            <person name="Silar P."/>
            <person name="Natvig D.O."/>
            <person name="Lalanne C."/>
            <person name="Gautier V."/>
            <person name="Ament-Velasquez S.L."/>
            <person name="Kruys A."/>
            <person name="Hutchinson M.I."/>
            <person name="Powell A.J."/>
            <person name="Barry K."/>
            <person name="Miller A.N."/>
            <person name="Grigoriev I.V."/>
            <person name="Debuchy R."/>
            <person name="Gladieux P."/>
            <person name="Hiltunen Thoren M."/>
            <person name="Johannesson H."/>
        </authorList>
    </citation>
    <scope>NUCLEOTIDE SEQUENCE</scope>
    <source>
        <strain evidence="3">CBS 757.83</strain>
    </source>
</reference>
<dbReference type="GO" id="GO:0008270">
    <property type="term" value="F:zinc ion binding"/>
    <property type="evidence" value="ECO:0007669"/>
    <property type="project" value="InterPro"/>
</dbReference>
<dbReference type="Pfam" id="PF00172">
    <property type="entry name" value="Zn_clus"/>
    <property type="match status" value="1"/>
</dbReference>
<reference evidence="3" key="2">
    <citation type="submission" date="2023-05" db="EMBL/GenBank/DDBJ databases">
        <authorList>
            <consortium name="Lawrence Berkeley National Laboratory"/>
            <person name="Steindorff A."/>
            <person name="Hensen N."/>
            <person name="Bonometti L."/>
            <person name="Westerberg I."/>
            <person name="Brannstrom I.O."/>
            <person name="Guillou S."/>
            <person name="Cros-Aarteil S."/>
            <person name="Calhoun S."/>
            <person name="Haridas S."/>
            <person name="Kuo A."/>
            <person name="Mondo S."/>
            <person name="Pangilinan J."/>
            <person name="Riley R."/>
            <person name="Labutti K."/>
            <person name="Andreopoulos B."/>
            <person name="Lipzen A."/>
            <person name="Chen C."/>
            <person name="Yanf M."/>
            <person name="Daum C."/>
            <person name="Ng V."/>
            <person name="Clum A."/>
            <person name="Ohm R."/>
            <person name="Martin F."/>
            <person name="Silar P."/>
            <person name="Natvig D."/>
            <person name="Lalanne C."/>
            <person name="Gautier V."/>
            <person name="Ament-Velasquez S.L."/>
            <person name="Kruys A."/>
            <person name="Hutchinson M.I."/>
            <person name="Powell A.J."/>
            <person name="Barry K."/>
            <person name="Miller A.N."/>
            <person name="Grigoriev I.V."/>
            <person name="Debuchy R."/>
            <person name="Gladieux P."/>
            <person name="Thoren M.H."/>
            <person name="Johannesson H."/>
        </authorList>
    </citation>
    <scope>NUCLEOTIDE SEQUENCE</scope>
    <source>
        <strain evidence="3">CBS 757.83</strain>
    </source>
</reference>
<evidence type="ECO:0000313" key="3">
    <source>
        <dbReference type="EMBL" id="KAK4096853.1"/>
    </source>
</evidence>
<name>A0AAN6SXD6_9PEZI</name>
<evidence type="ECO:0000259" key="2">
    <source>
        <dbReference type="PROSITE" id="PS50048"/>
    </source>
</evidence>
<proteinExistence type="predicted"/>
<feature type="non-terminal residue" evidence="3">
    <location>
        <position position="1"/>
    </location>
</feature>
<keyword evidence="1" id="KW-0539">Nucleus</keyword>
<gene>
    <name evidence="3" type="ORF">N658DRAFT_408306</name>
</gene>
<organism evidence="3 4">
    <name type="scientific">Parathielavia hyrcaniae</name>
    <dbReference type="NCBI Taxonomy" id="113614"/>
    <lineage>
        <taxon>Eukaryota</taxon>
        <taxon>Fungi</taxon>
        <taxon>Dikarya</taxon>
        <taxon>Ascomycota</taxon>
        <taxon>Pezizomycotina</taxon>
        <taxon>Sordariomycetes</taxon>
        <taxon>Sordariomycetidae</taxon>
        <taxon>Sordariales</taxon>
        <taxon>Chaetomiaceae</taxon>
        <taxon>Parathielavia</taxon>
    </lineage>
</organism>
<feature type="domain" description="Zn(2)-C6 fungal-type" evidence="2">
    <location>
        <begin position="2"/>
        <end position="30"/>
    </location>
</feature>
<dbReference type="PROSITE" id="PS50048">
    <property type="entry name" value="ZN2_CY6_FUNGAL_2"/>
    <property type="match status" value="1"/>
</dbReference>